<feature type="active site" description="Proton acceptor" evidence="8">
    <location>
        <position position="301"/>
    </location>
</feature>
<evidence type="ECO:0000256" key="2">
    <source>
        <dbReference type="ARBA" id="ARBA00022438"/>
    </source>
</evidence>
<dbReference type="GO" id="GO:0005615">
    <property type="term" value="C:extracellular space"/>
    <property type="evidence" value="ECO:0007669"/>
    <property type="project" value="TreeGrafter"/>
</dbReference>
<evidence type="ECO:0000313" key="15">
    <source>
        <dbReference type="EMBL" id="KAK7200263.1"/>
    </source>
</evidence>
<evidence type="ECO:0000256" key="5">
    <source>
        <dbReference type="ARBA" id="ARBA00022801"/>
    </source>
</evidence>
<dbReference type="InterPro" id="IPR034016">
    <property type="entry name" value="M1_APN-typ"/>
</dbReference>
<dbReference type="GO" id="GO:0005737">
    <property type="term" value="C:cytoplasm"/>
    <property type="evidence" value="ECO:0007669"/>
    <property type="project" value="TreeGrafter"/>
</dbReference>
<dbReference type="SUPFAM" id="SSF63737">
    <property type="entry name" value="Leukotriene A4 hydrolase N-terminal domain"/>
    <property type="match status" value="1"/>
</dbReference>
<feature type="domain" description="Aminopeptidase N-like N-terminal" evidence="14">
    <location>
        <begin position="15"/>
        <end position="195"/>
    </location>
</feature>
<dbReference type="CDD" id="cd09601">
    <property type="entry name" value="M1_APN-Q_like"/>
    <property type="match status" value="1"/>
</dbReference>
<dbReference type="Gene3D" id="2.60.40.1730">
    <property type="entry name" value="tricorn interacting facor f3 domain"/>
    <property type="match status" value="1"/>
</dbReference>
<dbReference type="FunFam" id="2.60.40.1730:FF:000033">
    <property type="entry name" value="Aminopeptidase"/>
    <property type="match status" value="1"/>
</dbReference>
<feature type="binding site" evidence="9">
    <location>
        <position position="300"/>
    </location>
    <ligand>
        <name>Zn(2+)</name>
        <dbReference type="ChEBI" id="CHEBI:29105"/>
        <note>catalytic</note>
    </ligand>
</feature>
<reference evidence="15 16" key="1">
    <citation type="journal article" date="2021" name="MBio">
        <title>A New Model Trypanosomatid, Novymonas esmeraldas: Genomic Perception of Its 'Candidatus Pandoraea novymonadis' Endosymbiont.</title>
        <authorList>
            <person name="Zakharova A."/>
            <person name="Saura A."/>
            <person name="Butenko A."/>
            <person name="Podesvova L."/>
            <person name="Warmusova S."/>
            <person name="Kostygov A.Y."/>
            <person name="Nenarokova A."/>
            <person name="Lukes J."/>
            <person name="Opperdoes F.R."/>
            <person name="Yurchenko V."/>
        </authorList>
    </citation>
    <scope>NUCLEOTIDE SEQUENCE [LARGE SCALE GENOMIC DNA]</scope>
    <source>
        <strain evidence="15 16">E262AT.01</strain>
    </source>
</reference>
<protein>
    <recommendedName>
        <fullName evidence="11">Aminopeptidase</fullName>
        <ecNumber evidence="11">3.4.11.-</ecNumber>
    </recommendedName>
</protein>
<dbReference type="InterPro" id="IPR042097">
    <property type="entry name" value="Aminopeptidase_N-like_N_sf"/>
</dbReference>
<dbReference type="PRINTS" id="PR00756">
    <property type="entry name" value="ALADIPTASE"/>
</dbReference>
<dbReference type="GO" id="GO:0016020">
    <property type="term" value="C:membrane"/>
    <property type="evidence" value="ECO:0007669"/>
    <property type="project" value="TreeGrafter"/>
</dbReference>
<dbReference type="SUPFAM" id="SSF55486">
    <property type="entry name" value="Metalloproteases ('zincins'), catalytic domain"/>
    <property type="match status" value="1"/>
</dbReference>
<dbReference type="GO" id="GO:0042277">
    <property type="term" value="F:peptide binding"/>
    <property type="evidence" value="ECO:0007669"/>
    <property type="project" value="TreeGrafter"/>
</dbReference>
<feature type="site" description="Transition state stabilizer" evidence="10">
    <location>
        <position position="385"/>
    </location>
</feature>
<dbReference type="Pfam" id="PF11838">
    <property type="entry name" value="ERAP1_C"/>
    <property type="match status" value="1"/>
</dbReference>
<feature type="binding site" evidence="9">
    <location>
        <position position="323"/>
    </location>
    <ligand>
        <name>Zn(2+)</name>
        <dbReference type="ChEBI" id="CHEBI:29105"/>
        <note>catalytic</note>
    </ligand>
</feature>
<organism evidence="15 16">
    <name type="scientific">Novymonas esmeraldas</name>
    <dbReference type="NCBI Taxonomy" id="1808958"/>
    <lineage>
        <taxon>Eukaryota</taxon>
        <taxon>Discoba</taxon>
        <taxon>Euglenozoa</taxon>
        <taxon>Kinetoplastea</taxon>
        <taxon>Metakinetoplastina</taxon>
        <taxon>Trypanosomatida</taxon>
        <taxon>Trypanosomatidae</taxon>
        <taxon>Novymonas</taxon>
    </lineage>
</organism>
<evidence type="ECO:0000256" key="7">
    <source>
        <dbReference type="ARBA" id="ARBA00023049"/>
    </source>
</evidence>
<dbReference type="EC" id="3.4.11.-" evidence="11"/>
<dbReference type="Gene3D" id="1.25.50.20">
    <property type="match status" value="1"/>
</dbReference>
<keyword evidence="4 9" id="KW-0479">Metal-binding</keyword>
<dbReference type="InterPro" id="IPR014782">
    <property type="entry name" value="Peptidase_M1_dom"/>
</dbReference>
<evidence type="ECO:0000256" key="8">
    <source>
        <dbReference type="PIRSR" id="PIRSR634016-1"/>
    </source>
</evidence>
<keyword evidence="7 11" id="KW-0482">Metalloprotease</keyword>
<dbReference type="GO" id="GO:0008270">
    <property type="term" value="F:zinc ion binding"/>
    <property type="evidence" value="ECO:0007669"/>
    <property type="project" value="UniProtKB-UniRule"/>
</dbReference>
<evidence type="ECO:0000259" key="14">
    <source>
        <dbReference type="Pfam" id="PF17900"/>
    </source>
</evidence>
<dbReference type="InterPro" id="IPR024571">
    <property type="entry name" value="ERAP1-like_C_dom"/>
</dbReference>
<keyword evidence="3 11" id="KW-0645">Protease</keyword>
<evidence type="ECO:0000313" key="16">
    <source>
        <dbReference type="Proteomes" id="UP001430356"/>
    </source>
</evidence>
<keyword evidence="6 9" id="KW-0862">Zinc</keyword>
<dbReference type="Pfam" id="PF01433">
    <property type="entry name" value="Peptidase_M1"/>
    <property type="match status" value="1"/>
</dbReference>
<evidence type="ECO:0000256" key="11">
    <source>
        <dbReference type="RuleBase" id="RU364040"/>
    </source>
</evidence>
<dbReference type="GO" id="GO:0070006">
    <property type="term" value="F:metalloaminopeptidase activity"/>
    <property type="evidence" value="ECO:0007669"/>
    <property type="project" value="TreeGrafter"/>
</dbReference>
<keyword evidence="16" id="KW-1185">Reference proteome</keyword>
<dbReference type="GO" id="GO:0006508">
    <property type="term" value="P:proteolysis"/>
    <property type="evidence" value="ECO:0007669"/>
    <property type="project" value="UniProtKB-KW"/>
</dbReference>
<dbReference type="EMBL" id="JAECZO010000004">
    <property type="protein sequence ID" value="KAK7200263.1"/>
    <property type="molecule type" value="Genomic_DNA"/>
</dbReference>
<dbReference type="InterPro" id="IPR001930">
    <property type="entry name" value="Peptidase_M1"/>
</dbReference>
<evidence type="ECO:0000256" key="3">
    <source>
        <dbReference type="ARBA" id="ARBA00022670"/>
    </source>
</evidence>
<dbReference type="AlphaFoldDB" id="A0AAW0F235"/>
<dbReference type="InterPro" id="IPR045357">
    <property type="entry name" value="Aminopeptidase_N-like_N"/>
</dbReference>
<dbReference type="Gene3D" id="1.10.390.10">
    <property type="entry name" value="Neutral Protease Domain 2"/>
    <property type="match status" value="1"/>
</dbReference>
<dbReference type="Proteomes" id="UP001430356">
    <property type="component" value="Unassembled WGS sequence"/>
</dbReference>
<evidence type="ECO:0000259" key="12">
    <source>
        <dbReference type="Pfam" id="PF01433"/>
    </source>
</evidence>
<proteinExistence type="inferred from homology"/>
<evidence type="ECO:0000256" key="9">
    <source>
        <dbReference type="PIRSR" id="PIRSR634016-3"/>
    </source>
</evidence>
<evidence type="ECO:0000256" key="4">
    <source>
        <dbReference type="ARBA" id="ARBA00022723"/>
    </source>
</evidence>
<accession>A0AAW0F235</accession>
<dbReference type="InterPro" id="IPR027268">
    <property type="entry name" value="Peptidase_M4/M1_CTD_sf"/>
</dbReference>
<dbReference type="InterPro" id="IPR050344">
    <property type="entry name" value="Peptidase_M1_aminopeptidases"/>
</dbReference>
<keyword evidence="2 11" id="KW-0031">Aminopeptidase</keyword>
<evidence type="ECO:0000256" key="1">
    <source>
        <dbReference type="ARBA" id="ARBA00010136"/>
    </source>
</evidence>
<comment type="cofactor">
    <cofactor evidence="9 11">
        <name>Zn(2+)</name>
        <dbReference type="ChEBI" id="CHEBI:29105"/>
    </cofactor>
    <text evidence="9 11">Binds 1 zinc ion per subunit.</text>
</comment>
<comment type="caution">
    <text evidence="15">The sequence shown here is derived from an EMBL/GenBank/DDBJ whole genome shotgun (WGS) entry which is preliminary data.</text>
</comment>
<dbReference type="PANTHER" id="PTHR11533">
    <property type="entry name" value="PROTEASE M1 ZINC METALLOPROTEASE"/>
    <property type="match status" value="1"/>
</dbReference>
<evidence type="ECO:0000256" key="6">
    <source>
        <dbReference type="ARBA" id="ARBA00022833"/>
    </source>
</evidence>
<gene>
    <name evidence="15" type="ORF">NESM_000078400</name>
</gene>
<feature type="domain" description="Peptidase M1 membrane alanine aminopeptidase" evidence="12">
    <location>
        <begin position="229"/>
        <end position="440"/>
    </location>
</feature>
<dbReference type="Gene3D" id="2.60.40.1910">
    <property type="match status" value="1"/>
</dbReference>
<dbReference type="GO" id="GO:0043171">
    <property type="term" value="P:peptide catabolic process"/>
    <property type="evidence" value="ECO:0007669"/>
    <property type="project" value="TreeGrafter"/>
</dbReference>
<name>A0AAW0F235_9TRYP</name>
<feature type="domain" description="ERAP1-like C-terminal" evidence="13">
    <location>
        <begin position="527"/>
        <end position="855"/>
    </location>
</feature>
<feature type="binding site" evidence="9">
    <location>
        <position position="304"/>
    </location>
    <ligand>
        <name>Zn(2+)</name>
        <dbReference type="ChEBI" id="CHEBI:29105"/>
        <note>catalytic</note>
    </ligand>
</feature>
<dbReference type="Pfam" id="PF17900">
    <property type="entry name" value="Peptidase_M1_N"/>
    <property type="match status" value="1"/>
</dbReference>
<evidence type="ECO:0000259" key="13">
    <source>
        <dbReference type="Pfam" id="PF11838"/>
    </source>
</evidence>
<keyword evidence="5 11" id="KW-0378">Hydrolase</keyword>
<dbReference type="PANTHER" id="PTHR11533:SF299">
    <property type="entry name" value="AMINOPEPTIDASE"/>
    <property type="match status" value="1"/>
</dbReference>
<comment type="similarity">
    <text evidence="1 11">Belongs to the peptidase M1 family.</text>
</comment>
<evidence type="ECO:0000256" key="10">
    <source>
        <dbReference type="PIRSR" id="PIRSR634016-4"/>
    </source>
</evidence>
<sequence>MSNTKSVKLENAYVPVAYTLSIAVDLSTWSYTAEETVQLQRCPAYPDSDTIELHAAPSIDVASVTGATLVRRDEAAHTLVLRLDAETKVSAVPTLHFRFKHVINKELRGFYQVRFKHDGKEHRMASTHFEPVSARLFYICHDEPAQRADFTLTVALPRSEEHYTVLSNGPLTSKEARGDTVVHAFATVPKCPPYLTACVVGELEHVTTVVHGIPVSVYATLGKLGRTQFALDTTAFALQFFEKFFQCKYPLPKLDVVAIPDYPIGGMENWGCITCVESILVDLQRTSVGAKRGVSNLVCHEVSHNWFGNLVAINWWEGLWLKEGFASWCGFYATDAMAPQWNALDAAALMVGEALSDDMYEHSHPVEVPIRDPADITQIFDSISYNKGMGLVFMLQAFLGEKWGPAVAHYITKYQFKDTKTVQLWEALEESSQLPITEALTSFTTQMGYPMIHVAREDERTITVVQEPCRFVTAAEKCRQTWCVPLVVEGIAGDNDADAAAARATPMLRGDTGVSVTLPAAIAGGAFVNVNPRRTGFYRCHYDNPTFDAWLTHYAKLSPADRRALFSDTLAAIRMGYDDVPRLAKIAAAVAAQEQDIYVLREYTHAMGDFLDAFDDAALRKGLRKELMGFLVPVAASLMDAAPQDDGAALRRNFFVDAGISVVLGSWDAAEAASHPLTHWALQQAESFLSGTAEYNSGTLNAALRAWVRMADTAELPARNARLYAKLQEVDGNDELCRPLVEAMASGASTDFALDVMKKCIDNEGVRSQYGANVFGSLAANPAFAGSEVWQAFKDNFSAVDAQWGGGQFRIQVIVTFVSETLSGEAAADDFESFFKTHPLPNARLAIGRAVEDLRLRAWLNHKWKASLPQLFRRH</sequence>
<dbReference type="FunFam" id="1.10.390.10:FF:000006">
    <property type="entry name" value="Puromycin-sensitive aminopeptidase"/>
    <property type="match status" value="1"/>
</dbReference>